<comment type="subcellular location">
    <subcellularLocation>
        <location evidence="1">Secreted</location>
        <location evidence="1">Extracellular space</location>
    </subcellularLocation>
</comment>
<dbReference type="Gene3D" id="3.40.50.200">
    <property type="entry name" value="Peptidase S8/S53 domain"/>
    <property type="match status" value="1"/>
</dbReference>
<dbReference type="AlphaFoldDB" id="A0A8H3ESX8"/>
<feature type="binding site" evidence="8">
    <location>
        <position position="628"/>
    </location>
    <ligand>
        <name>Ca(2+)</name>
        <dbReference type="ChEBI" id="CHEBI:29108"/>
    </ligand>
</feature>
<keyword evidence="9" id="KW-0732">Signal</keyword>
<proteinExistence type="predicted"/>
<dbReference type="CDD" id="cd11377">
    <property type="entry name" value="Pro-peptidase_S53"/>
    <property type="match status" value="1"/>
</dbReference>
<evidence type="ECO:0000256" key="2">
    <source>
        <dbReference type="ARBA" id="ARBA00022670"/>
    </source>
</evidence>
<dbReference type="GO" id="GO:0004252">
    <property type="term" value="F:serine-type endopeptidase activity"/>
    <property type="evidence" value="ECO:0007669"/>
    <property type="project" value="UniProtKB-UniRule"/>
</dbReference>
<keyword evidence="3 8" id="KW-0479">Metal-binding</keyword>
<evidence type="ECO:0000256" key="9">
    <source>
        <dbReference type="SAM" id="SignalP"/>
    </source>
</evidence>
<gene>
    <name evidence="11" type="ORF">GOMPHAMPRED_007566</name>
</gene>
<evidence type="ECO:0000313" key="11">
    <source>
        <dbReference type="EMBL" id="CAF9912136.1"/>
    </source>
</evidence>
<protein>
    <recommendedName>
        <fullName evidence="10">Peptidase S53 domain-containing protein</fullName>
    </recommendedName>
</protein>
<dbReference type="PANTHER" id="PTHR14218">
    <property type="entry name" value="PROTEASE S8 TRIPEPTIDYL PEPTIDASE I CLN2"/>
    <property type="match status" value="1"/>
</dbReference>
<evidence type="ECO:0000256" key="7">
    <source>
        <dbReference type="ARBA" id="ARBA00023145"/>
    </source>
</evidence>
<feature type="active site" description="Charge relay system" evidence="8">
    <location>
        <position position="320"/>
    </location>
</feature>
<dbReference type="PANTHER" id="PTHR14218:SF19">
    <property type="entry name" value="SERINE PROTEASE AORO, PUTATIVE (AFU_ORTHOLOGUE AFUA_6G10250)-RELATED"/>
    <property type="match status" value="1"/>
</dbReference>
<feature type="signal peptide" evidence="9">
    <location>
        <begin position="1"/>
        <end position="17"/>
    </location>
</feature>
<dbReference type="PROSITE" id="PS51695">
    <property type="entry name" value="SEDOLISIN"/>
    <property type="match status" value="1"/>
</dbReference>
<evidence type="ECO:0000259" key="10">
    <source>
        <dbReference type="PROSITE" id="PS51695"/>
    </source>
</evidence>
<feature type="domain" description="Peptidase S53" evidence="10">
    <location>
        <begin position="223"/>
        <end position="668"/>
    </location>
</feature>
<feature type="binding site" evidence="8">
    <location>
        <position position="627"/>
    </location>
    <ligand>
        <name>Ca(2+)</name>
        <dbReference type="ChEBI" id="CHEBI:29108"/>
    </ligand>
</feature>
<reference evidence="11" key="1">
    <citation type="submission" date="2021-03" db="EMBL/GenBank/DDBJ databases">
        <authorList>
            <person name="Tagirdzhanova G."/>
        </authorList>
    </citation>
    <scope>NUCLEOTIDE SEQUENCE</scope>
</reference>
<feature type="binding site" evidence="8">
    <location>
        <position position="646"/>
    </location>
    <ligand>
        <name>Ca(2+)</name>
        <dbReference type="ChEBI" id="CHEBI:29108"/>
    </ligand>
</feature>
<dbReference type="GO" id="GO:0006508">
    <property type="term" value="P:proteolysis"/>
    <property type="evidence" value="ECO:0007669"/>
    <property type="project" value="UniProtKB-KW"/>
</dbReference>
<evidence type="ECO:0000313" key="12">
    <source>
        <dbReference type="Proteomes" id="UP000664169"/>
    </source>
</evidence>
<dbReference type="OrthoDB" id="409122at2759"/>
<dbReference type="EMBL" id="CAJPDQ010000007">
    <property type="protein sequence ID" value="CAF9912136.1"/>
    <property type="molecule type" value="Genomic_DNA"/>
</dbReference>
<dbReference type="InterPro" id="IPR036852">
    <property type="entry name" value="Peptidase_S8/S53_dom_sf"/>
</dbReference>
<evidence type="ECO:0000256" key="8">
    <source>
        <dbReference type="PROSITE-ProRule" id="PRU01032"/>
    </source>
</evidence>
<comment type="cofactor">
    <cofactor evidence="8">
        <name>Ca(2+)</name>
        <dbReference type="ChEBI" id="CHEBI:29108"/>
    </cofactor>
    <text evidence="8">Binds 1 Ca(2+) ion per subunit.</text>
</comment>
<keyword evidence="4 8" id="KW-0378">Hydrolase</keyword>
<dbReference type="GO" id="GO:0008240">
    <property type="term" value="F:tripeptidyl-peptidase activity"/>
    <property type="evidence" value="ECO:0007669"/>
    <property type="project" value="UniProtKB-EC"/>
</dbReference>
<dbReference type="Proteomes" id="UP000664169">
    <property type="component" value="Unassembled WGS sequence"/>
</dbReference>
<dbReference type="InterPro" id="IPR015366">
    <property type="entry name" value="S53_propep"/>
</dbReference>
<keyword evidence="7" id="KW-0865">Zymogen</keyword>
<dbReference type="GO" id="GO:0046872">
    <property type="term" value="F:metal ion binding"/>
    <property type="evidence" value="ECO:0007669"/>
    <property type="project" value="UniProtKB-UniRule"/>
</dbReference>
<keyword evidence="5 8" id="KW-0720">Serine protease</keyword>
<dbReference type="SMART" id="SM00944">
    <property type="entry name" value="Pro-kuma_activ"/>
    <property type="match status" value="1"/>
</dbReference>
<organism evidence="11 12">
    <name type="scientific">Gomphillus americanus</name>
    <dbReference type="NCBI Taxonomy" id="1940652"/>
    <lineage>
        <taxon>Eukaryota</taxon>
        <taxon>Fungi</taxon>
        <taxon>Dikarya</taxon>
        <taxon>Ascomycota</taxon>
        <taxon>Pezizomycotina</taxon>
        <taxon>Lecanoromycetes</taxon>
        <taxon>OSLEUM clade</taxon>
        <taxon>Ostropomycetidae</taxon>
        <taxon>Ostropales</taxon>
        <taxon>Graphidaceae</taxon>
        <taxon>Gomphilloideae</taxon>
        <taxon>Gomphillus</taxon>
    </lineage>
</organism>
<accession>A0A8H3ESX8</accession>
<keyword evidence="2 8" id="KW-0645">Protease</keyword>
<keyword evidence="12" id="KW-1185">Reference proteome</keyword>
<dbReference type="GO" id="GO:0005576">
    <property type="term" value="C:extracellular region"/>
    <property type="evidence" value="ECO:0007669"/>
    <property type="project" value="UniProtKB-SubCell"/>
</dbReference>
<feature type="active site" description="Charge relay system" evidence="8">
    <location>
        <position position="586"/>
    </location>
</feature>
<dbReference type="SUPFAM" id="SSF54897">
    <property type="entry name" value="Protease propeptides/inhibitors"/>
    <property type="match status" value="1"/>
</dbReference>
<evidence type="ECO:0000256" key="5">
    <source>
        <dbReference type="ARBA" id="ARBA00022825"/>
    </source>
</evidence>
<dbReference type="InterPro" id="IPR030400">
    <property type="entry name" value="Sedolisin_dom"/>
</dbReference>
<name>A0A8H3ESX8_9LECA</name>
<keyword evidence="6 8" id="KW-0106">Calcium</keyword>
<dbReference type="SUPFAM" id="SSF52743">
    <property type="entry name" value="Subtilisin-like"/>
    <property type="match status" value="1"/>
</dbReference>
<evidence type="ECO:0000256" key="6">
    <source>
        <dbReference type="ARBA" id="ARBA00022837"/>
    </source>
</evidence>
<dbReference type="Pfam" id="PF09286">
    <property type="entry name" value="Pro-kuma_activ"/>
    <property type="match status" value="1"/>
</dbReference>
<evidence type="ECO:0000256" key="4">
    <source>
        <dbReference type="ARBA" id="ARBA00022801"/>
    </source>
</evidence>
<feature type="chain" id="PRO_5034049014" description="Peptidase S53 domain-containing protein" evidence="9">
    <location>
        <begin position="18"/>
        <end position="669"/>
    </location>
</feature>
<sequence length="669" mass="72141">MQFFIATAVALAALTAAAPAPGHVLHEKRHTTDSKWVKRSRVPSGATLPMKIGLAQNGISAAEDWLHDVSDPSSSNYGKHWTPEQILDHFRPKDDTVDSVKNWLVSSGISAGSIKLSGDSGWLSFDATASQAEQLFSTQFHVFEHSEVGTTATACDEYHLPKHMQQHIDYISPGIKLIAPRSKAMAKRNLEKRRIGKIGQFKPLDSQQTGDYNPNDLSNCDVEITPNCIQALYKFTQGDKADPSNALGVFGKQPSIVLKLRSNQFTESLGDTYAKQDLDLYYKNYTSWVPQGTYPTLMGIDGGVAPFGNLSNAGGESDLDFELAVPIIYPQKSIVFQTDDMFYEDDPNFGGFGGFFNTFLDAFDKSYCAKNDPQLDPIYPDPNPGGFKGKKQCGGYTAPNVISISYGGQESDLPAAYQQRQCNEWMKLGLAGTSVLVASGDSGVGGREGQCLGASNTIFSPGFPNTCPWITSVGATKVYPGHSLKEAQPESAANDLAGHPYRDAYSSGGGFSNVFAIPKYQQDAVAKYFKNHDPGYKFYSSTGNNSFGAHGGIYNRKGKGFPDVAANGDNIAVYNAGRRGLSGGTSASTPIFAGLINRINEERLAVGKKSVGFVNTVLYQHPEVLNDVVNGSNPNCGTNGFSAVSGWDPVTGLGTPIYPKMLDLFMSLP</sequence>
<evidence type="ECO:0000256" key="1">
    <source>
        <dbReference type="ARBA" id="ARBA00004239"/>
    </source>
</evidence>
<dbReference type="InterPro" id="IPR050819">
    <property type="entry name" value="Tripeptidyl-peptidase_I"/>
</dbReference>
<feature type="binding site" evidence="8">
    <location>
        <position position="648"/>
    </location>
    <ligand>
        <name>Ca(2+)</name>
        <dbReference type="ChEBI" id="CHEBI:29108"/>
    </ligand>
</feature>
<comment type="caution">
    <text evidence="11">The sequence shown here is derived from an EMBL/GenBank/DDBJ whole genome shotgun (WGS) entry which is preliminary data.</text>
</comment>
<feature type="active site" description="Charge relay system" evidence="8">
    <location>
        <position position="316"/>
    </location>
</feature>
<evidence type="ECO:0000256" key="3">
    <source>
        <dbReference type="ARBA" id="ARBA00022723"/>
    </source>
</evidence>
<dbReference type="CDD" id="cd04056">
    <property type="entry name" value="Peptidases_S53"/>
    <property type="match status" value="1"/>
</dbReference>